<dbReference type="Proteomes" id="UP000676336">
    <property type="component" value="Unassembled WGS sequence"/>
</dbReference>
<evidence type="ECO:0000313" key="10">
    <source>
        <dbReference type="EMBL" id="CAF5189989.1"/>
    </source>
</evidence>
<sequence>MANLLHGHDDVRDDAPPSRHASVRPLPNITATLSQPKCAYHHAVCGMNPRSSVCTRRSTFGVVIRMEARALHHHNSVASRAQQSTTSTVLSNMYYVSACQ</sequence>
<evidence type="ECO:0000313" key="3">
    <source>
        <dbReference type="EMBL" id="CAF1624431.1"/>
    </source>
</evidence>
<feature type="compositionally biased region" description="Basic and acidic residues" evidence="1">
    <location>
        <begin position="1"/>
        <end position="17"/>
    </location>
</feature>
<evidence type="ECO:0000256" key="1">
    <source>
        <dbReference type="SAM" id="MobiDB-lite"/>
    </source>
</evidence>
<dbReference type="Proteomes" id="UP000663834">
    <property type="component" value="Unassembled WGS sequence"/>
</dbReference>
<dbReference type="EMBL" id="CAJOBJ010046344">
    <property type="protein sequence ID" value="CAF4351790.1"/>
    <property type="molecule type" value="Genomic_DNA"/>
</dbReference>
<dbReference type="EMBL" id="CAJOBI010324643">
    <property type="protein sequence ID" value="CAF5189989.1"/>
    <property type="molecule type" value="Genomic_DNA"/>
</dbReference>
<evidence type="ECO:0000313" key="7">
    <source>
        <dbReference type="EMBL" id="CAF4142640.1"/>
    </source>
</evidence>
<keyword evidence="12" id="KW-1185">Reference proteome</keyword>
<comment type="caution">
    <text evidence="3">The sequence shown here is derived from an EMBL/GenBank/DDBJ whole genome shotgun (WGS) entry which is preliminary data.</text>
</comment>
<reference evidence="3" key="1">
    <citation type="submission" date="2021-02" db="EMBL/GenBank/DDBJ databases">
        <authorList>
            <person name="Nowell W R."/>
        </authorList>
    </citation>
    <scope>NUCLEOTIDE SEQUENCE</scope>
</reference>
<evidence type="ECO:0000313" key="6">
    <source>
        <dbReference type="EMBL" id="CAF3950735.1"/>
    </source>
</evidence>
<evidence type="ECO:0000313" key="2">
    <source>
        <dbReference type="EMBL" id="CAF1061364.1"/>
    </source>
</evidence>
<evidence type="ECO:0000313" key="11">
    <source>
        <dbReference type="Proteomes" id="UP000663834"/>
    </source>
</evidence>
<evidence type="ECO:0000313" key="4">
    <source>
        <dbReference type="EMBL" id="CAF2043265.1"/>
    </source>
</evidence>
<dbReference type="Proteomes" id="UP000663842">
    <property type="component" value="Unassembled WGS sequence"/>
</dbReference>
<gene>
    <name evidence="6" type="ORF">BYL167_LOCUS11016</name>
    <name evidence="2" type="ORF">CJN711_LOCUS5249</name>
    <name evidence="9" type="ORF">GIL414_LOCUS28015</name>
    <name evidence="3" type="ORF">KQP761_LOCUS25110</name>
    <name evidence="4" type="ORF">MBJ925_LOCUS11741</name>
    <name evidence="7" type="ORF">OVN521_LOCUS23156</name>
    <name evidence="10" type="ORF">SMN809_LOCUS71931</name>
    <name evidence="8" type="ORF">UXM345_LOCUS24899</name>
    <name evidence="5" type="ORF">XDN619_LOCUS26874</name>
</gene>
<dbReference type="Proteomes" id="UP000663824">
    <property type="component" value="Unassembled WGS sequence"/>
</dbReference>
<organism evidence="3 11">
    <name type="scientific">Rotaria magnacalcarata</name>
    <dbReference type="NCBI Taxonomy" id="392030"/>
    <lineage>
        <taxon>Eukaryota</taxon>
        <taxon>Metazoa</taxon>
        <taxon>Spiralia</taxon>
        <taxon>Gnathifera</taxon>
        <taxon>Rotifera</taxon>
        <taxon>Eurotatoria</taxon>
        <taxon>Bdelloidea</taxon>
        <taxon>Philodinida</taxon>
        <taxon>Philodinidae</taxon>
        <taxon>Rotaria</taxon>
    </lineage>
</organism>
<evidence type="ECO:0000313" key="12">
    <source>
        <dbReference type="Proteomes" id="UP000663866"/>
    </source>
</evidence>
<dbReference type="Proteomes" id="UP000681720">
    <property type="component" value="Unassembled WGS sequence"/>
</dbReference>
<feature type="region of interest" description="Disordered" evidence="1">
    <location>
        <begin position="1"/>
        <end position="27"/>
    </location>
</feature>
<proteinExistence type="predicted"/>
<dbReference type="EMBL" id="CAJNOW010013795">
    <property type="protein sequence ID" value="CAF1624431.1"/>
    <property type="molecule type" value="Genomic_DNA"/>
</dbReference>
<dbReference type="Proteomes" id="UP000663887">
    <property type="component" value="Unassembled WGS sequence"/>
</dbReference>
<dbReference type="EMBL" id="CAJNRG010012654">
    <property type="protein sequence ID" value="CAF2141849.1"/>
    <property type="molecule type" value="Genomic_DNA"/>
</dbReference>
<accession>A0A816CP97</accession>
<dbReference type="EMBL" id="CAJNOV010001415">
    <property type="protein sequence ID" value="CAF1061364.1"/>
    <property type="molecule type" value="Genomic_DNA"/>
</dbReference>
<dbReference type="AlphaFoldDB" id="A0A816CP97"/>
<protein>
    <submittedName>
        <fullName evidence="3">Uncharacterized protein</fullName>
    </submittedName>
</protein>
<dbReference type="EMBL" id="CAJOBG010005178">
    <property type="protein sequence ID" value="CAF4142640.1"/>
    <property type="molecule type" value="Genomic_DNA"/>
</dbReference>
<dbReference type="EMBL" id="CAJOBF010004635">
    <property type="protein sequence ID" value="CAF4146992.1"/>
    <property type="molecule type" value="Genomic_DNA"/>
</dbReference>
<evidence type="ECO:0000313" key="8">
    <source>
        <dbReference type="EMBL" id="CAF4146992.1"/>
    </source>
</evidence>
<dbReference type="EMBL" id="CAJNRE010005237">
    <property type="protein sequence ID" value="CAF2043265.1"/>
    <property type="molecule type" value="Genomic_DNA"/>
</dbReference>
<name>A0A816CP97_9BILA</name>
<dbReference type="Proteomes" id="UP000681967">
    <property type="component" value="Unassembled WGS sequence"/>
</dbReference>
<evidence type="ECO:0000313" key="5">
    <source>
        <dbReference type="EMBL" id="CAF2141849.1"/>
    </source>
</evidence>
<dbReference type="Proteomes" id="UP000663866">
    <property type="component" value="Unassembled WGS sequence"/>
</dbReference>
<dbReference type="Proteomes" id="UP000663855">
    <property type="component" value="Unassembled WGS sequence"/>
</dbReference>
<dbReference type="EMBL" id="CAJOBH010003398">
    <property type="protein sequence ID" value="CAF3950735.1"/>
    <property type="molecule type" value="Genomic_DNA"/>
</dbReference>
<evidence type="ECO:0000313" key="9">
    <source>
        <dbReference type="EMBL" id="CAF4351790.1"/>
    </source>
</evidence>